<gene>
    <name evidence="6" type="ORF">HNO88_001909</name>
</gene>
<dbReference type="Proteomes" id="UP000555448">
    <property type="component" value="Unassembled WGS sequence"/>
</dbReference>
<accession>A0A7W7K9U1</accession>
<dbReference type="GO" id="GO:0000976">
    <property type="term" value="F:transcription cis-regulatory region binding"/>
    <property type="evidence" value="ECO:0007669"/>
    <property type="project" value="TreeGrafter"/>
</dbReference>
<dbReference type="EMBL" id="JACHLR010000006">
    <property type="protein sequence ID" value="MBB4858586.1"/>
    <property type="molecule type" value="Genomic_DNA"/>
</dbReference>
<feature type="domain" description="HTH tetR-type" evidence="5">
    <location>
        <begin position="17"/>
        <end position="77"/>
    </location>
</feature>
<dbReference type="Pfam" id="PF00440">
    <property type="entry name" value="TetR_N"/>
    <property type="match status" value="1"/>
</dbReference>
<dbReference type="PANTHER" id="PTHR30055:SF234">
    <property type="entry name" value="HTH-TYPE TRANSCRIPTIONAL REGULATOR BETI"/>
    <property type="match status" value="1"/>
</dbReference>
<evidence type="ECO:0000259" key="5">
    <source>
        <dbReference type="PROSITE" id="PS50977"/>
    </source>
</evidence>
<sequence>MTTVKRQRRQIDKDDARSTETRILDAARTTFSSKGFFPTSVEEIAEGAQVSRATVYLYYRSKEEILFGLMREDLEHQLDRYRALAGMPRLSLTAVKTWLREFRAAMDERRTSLNLFWVGASIDPQWSEPVRDHRESIIAILGERYPGFSLEGLSGATRETKRTRCYLTILLIESVVCFAEPMSAAKLPVGIDVLGRGLLNFFETGEISIA</sequence>
<keyword evidence="1" id="KW-0805">Transcription regulation</keyword>
<dbReference type="GO" id="GO:0003700">
    <property type="term" value="F:DNA-binding transcription factor activity"/>
    <property type="evidence" value="ECO:0007669"/>
    <property type="project" value="TreeGrafter"/>
</dbReference>
<evidence type="ECO:0000256" key="4">
    <source>
        <dbReference type="PROSITE-ProRule" id="PRU00335"/>
    </source>
</evidence>
<dbReference type="InterPro" id="IPR050109">
    <property type="entry name" value="HTH-type_TetR-like_transc_reg"/>
</dbReference>
<dbReference type="RefSeq" id="WP_184244371.1">
    <property type="nucleotide sequence ID" value="NZ_JACHLR010000006.1"/>
</dbReference>
<keyword evidence="3" id="KW-0804">Transcription</keyword>
<name>A0A7W7K9U1_9SPHN</name>
<feature type="DNA-binding region" description="H-T-H motif" evidence="4">
    <location>
        <begin position="40"/>
        <end position="59"/>
    </location>
</feature>
<evidence type="ECO:0000256" key="3">
    <source>
        <dbReference type="ARBA" id="ARBA00023163"/>
    </source>
</evidence>
<evidence type="ECO:0000256" key="1">
    <source>
        <dbReference type="ARBA" id="ARBA00023015"/>
    </source>
</evidence>
<evidence type="ECO:0000313" key="7">
    <source>
        <dbReference type="Proteomes" id="UP000555448"/>
    </source>
</evidence>
<keyword evidence="2 4" id="KW-0238">DNA-binding</keyword>
<dbReference type="InterPro" id="IPR009057">
    <property type="entry name" value="Homeodomain-like_sf"/>
</dbReference>
<dbReference type="PANTHER" id="PTHR30055">
    <property type="entry name" value="HTH-TYPE TRANSCRIPTIONAL REGULATOR RUTR"/>
    <property type="match status" value="1"/>
</dbReference>
<dbReference type="Gene3D" id="1.10.357.10">
    <property type="entry name" value="Tetracycline Repressor, domain 2"/>
    <property type="match status" value="1"/>
</dbReference>
<dbReference type="PRINTS" id="PR00455">
    <property type="entry name" value="HTHTETR"/>
</dbReference>
<keyword evidence="7" id="KW-1185">Reference proteome</keyword>
<proteinExistence type="predicted"/>
<comment type="caution">
    <text evidence="6">The sequence shown here is derived from an EMBL/GenBank/DDBJ whole genome shotgun (WGS) entry which is preliminary data.</text>
</comment>
<dbReference type="PROSITE" id="PS50977">
    <property type="entry name" value="HTH_TETR_2"/>
    <property type="match status" value="1"/>
</dbReference>
<dbReference type="InterPro" id="IPR001647">
    <property type="entry name" value="HTH_TetR"/>
</dbReference>
<dbReference type="SUPFAM" id="SSF46689">
    <property type="entry name" value="Homeodomain-like"/>
    <property type="match status" value="1"/>
</dbReference>
<organism evidence="6 7">
    <name type="scientific">Novosphingobium chloroacetimidivorans</name>
    <dbReference type="NCBI Taxonomy" id="1428314"/>
    <lineage>
        <taxon>Bacteria</taxon>
        <taxon>Pseudomonadati</taxon>
        <taxon>Pseudomonadota</taxon>
        <taxon>Alphaproteobacteria</taxon>
        <taxon>Sphingomonadales</taxon>
        <taxon>Sphingomonadaceae</taxon>
        <taxon>Novosphingobium</taxon>
    </lineage>
</organism>
<dbReference type="AlphaFoldDB" id="A0A7W7K9U1"/>
<reference evidence="6 7" key="1">
    <citation type="submission" date="2020-08" db="EMBL/GenBank/DDBJ databases">
        <title>Functional genomics of gut bacteria from endangered species of beetles.</title>
        <authorList>
            <person name="Carlos-Shanley C."/>
        </authorList>
    </citation>
    <scope>NUCLEOTIDE SEQUENCE [LARGE SCALE GENOMIC DNA]</scope>
    <source>
        <strain evidence="6 7">S00245</strain>
    </source>
</reference>
<evidence type="ECO:0000313" key="6">
    <source>
        <dbReference type="EMBL" id="MBB4858586.1"/>
    </source>
</evidence>
<evidence type="ECO:0000256" key="2">
    <source>
        <dbReference type="ARBA" id="ARBA00023125"/>
    </source>
</evidence>
<protein>
    <submittedName>
        <fullName evidence="6">AcrR family transcriptional regulator</fullName>
    </submittedName>
</protein>